<dbReference type="Pfam" id="PF07238">
    <property type="entry name" value="PilZ"/>
    <property type="match status" value="1"/>
</dbReference>
<dbReference type="InterPro" id="IPR009875">
    <property type="entry name" value="PilZ_domain"/>
</dbReference>
<dbReference type="RefSeq" id="WP_094095371.1">
    <property type="nucleotide sequence ID" value="NZ_BMHF01000002.1"/>
</dbReference>
<name>A0ABQ1FQ80_9BACL</name>
<dbReference type="Gene3D" id="2.40.10.220">
    <property type="entry name" value="predicted glycosyltransferase like domains"/>
    <property type="match status" value="1"/>
</dbReference>
<evidence type="ECO:0000313" key="2">
    <source>
        <dbReference type="EMBL" id="GGA26219.1"/>
    </source>
</evidence>
<evidence type="ECO:0000259" key="1">
    <source>
        <dbReference type="Pfam" id="PF07238"/>
    </source>
</evidence>
<reference evidence="3" key="1">
    <citation type="journal article" date="2019" name="Int. J. Syst. Evol. Microbiol.">
        <title>The Global Catalogue of Microorganisms (GCM) 10K type strain sequencing project: providing services to taxonomists for standard genome sequencing and annotation.</title>
        <authorList>
            <consortium name="The Broad Institute Genomics Platform"/>
            <consortium name="The Broad Institute Genome Sequencing Center for Infectious Disease"/>
            <person name="Wu L."/>
            <person name="Ma J."/>
        </authorList>
    </citation>
    <scope>NUCLEOTIDE SEQUENCE [LARGE SCALE GENOMIC DNA]</scope>
    <source>
        <strain evidence="3">CGMCC 1.15044</strain>
    </source>
</reference>
<sequence>MYSRRNEPFRYEFNEFLKGRFEIINIDGQEIESHTGPVDVIDLSYNGAKLVTNLNLMNENRDIVIMLHFKISKEDFSIPGSIVYKEAKASGEFLYGVHLNTSKEIKNRLTQELKDYAWKQVKEKE</sequence>
<comment type="caution">
    <text evidence="2">The sequence shown here is derived from an EMBL/GenBank/DDBJ whole genome shotgun (WGS) entry which is preliminary data.</text>
</comment>
<dbReference type="EMBL" id="BMHF01000002">
    <property type="protein sequence ID" value="GGA26219.1"/>
    <property type="molecule type" value="Genomic_DNA"/>
</dbReference>
<accession>A0ABQ1FQ80</accession>
<organism evidence="2 3">
    <name type="scientific">Paenibacillus physcomitrellae</name>
    <dbReference type="NCBI Taxonomy" id="1619311"/>
    <lineage>
        <taxon>Bacteria</taxon>
        <taxon>Bacillati</taxon>
        <taxon>Bacillota</taxon>
        <taxon>Bacilli</taxon>
        <taxon>Bacillales</taxon>
        <taxon>Paenibacillaceae</taxon>
        <taxon>Paenibacillus</taxon>
    </lineage>
</organism>
<evidence type="ECO:0000313" key="3">
    <source>
        <dbReference type="Proteomes" id="UP000609323"/>
    </source>
</evidence>
<feature type="domain" description="PilZ" evidence="1">
    <location>
        <begin position="38"/>
        <end position="111"/>
    </location>
</feature>
<protein>
    <recommendedName>
        <fullName evidence="1">PilZ domain-containing protein</fullName>
    </recommendedName>
</protein>
<keyword evidence="3" id="KW-1185">Reference proteome</keyword>
<proteinExistence type="predicted"/>
<dbReference type="Proteomes" id="UP000609323">
    <property type="component" value="Unassembled WGS sequence"/>
</dbReference>
<gene>
    <name evidence="2" type="ORF">GCM10010917_08820</name>
</gene>